<dbReference type="OrthoDB" id="6058968at2"/>
<comment type="caution">
    <text evidence="1">The sequence shown here is derived from an EMBL/GenBank/DDBJ whole genome shotgun (WGS) entry which is preliminary data.</text>
</comment>
<dbReference type="Proteomes" id="UP000238605">
    <property type="component" value="Unassembled WGS sequence"/>
</dbReference>
<dbReference type="RefSeq" id="WP_104302644.1">
    <property type="nucleotide sequence ID" value="NZ_PSNX01000008.1"/>
</dbReference>
<organism evidence="1 2">
    <name type="scientific">Caldimonas caldifontis</name>
    <dbReference type="NCBI Taxonomy" id="1452508"/>
    <lineage>
        <taxon>Bacteria</taxon>
        <taxon>Pseudomonadati</taxon>
        <taxon>Pseudomonadota</taxon>
        <taxon>Betaproteobacteria</taxon>
        <taxon>Burkholderiales</taxon>
        <taxon>Sphaerotilaceae</taxon>
        <taxon>Caldimonas</taxon>
    </lineage>
</organism>
<protein>
    <submittedName>
        <fullName evidence="1">Uncharacterized protein</fullName>
    </submittedName>
</protein>
<reference evidence="1 2" key="1">
    <citation type="submission" date="2018-02" db="EMBL/GenBank/DDBJ databases">
        <title>Reclassifiation of [Polyangium] brachysporum DSM 7029 as Guopingzhaonella breviflexa gen. nov., sp. nov., a member of the family Comamonadaceae.</title>
        <authorList>
            <person name="Tang B."/>
        </authorList>
    </citation>
    <scope>NUCLEOTIDE SEQUENCE [LARGE SCALE GENOMIC DNA]</scope>
    <source>
        <strain evidence="1 2">BCRC 80649</strain>
    </source>
</reference>
<evidence type="ECO:0000313" key="1">
    <source>
        <dbReference type="EMBL" id="PPE66361.1"/>
    </source>
</evidence>
<name>A0A2S5SUF0_9BURK</name>
<dbReference type="EMBL" id="PSNX01000008">
    <property type="protein sequence ID" value="PPE66361.1"/>
    <property type="molecule type" value="Genomic_DNA"/>
</dbReference>
<gene>
    <name evidence="1" type="ORF">C1704_10345</name>
</gene>
<dbReference type="AlphaFoldDB" id="A0A2S5SUF0"/>
<evidence type="ECO:0000313" key="2">
    <source>
        <dbReference type="Proteomes" id="UP000238605"/>
    </source>
</evidence>
<accession>A0A2S5SUF0</accession>
<proteinExistence type="predicted"/>
<keyword evidence="2" id="KW-1185">Reference proteome</keyword>
<sequence>MKKTFVDVLLELPVDTALRNFLTGHGLAMPDDFAWDDTPPASQALVDAIRAWADVPARDRLIGNLMASVQLGDGAGKQALFQAAAGDGAALMGLVACQSDVHRSFWLYANHPDLFERACEFDYLERNGTQAQQHDLGVKRQPRTSDADLAGLRQAISAFYQRELQCGDGSAAYVVERSPGVFLLTVHVKDLAMLRLEFEGATLMRRVGNPNIHMVLEYAVATGVVRTLVRGGAKYHQMLVDAFAEHLLGVKVEPHRIKPPTLDLSVLRLGFDVPKAVADGFAALQVKSISVLSPDTALKLDCTAMASSEQRCVTELLQDAFPGEDPLARGWLVTAARINLYYPPELGRSRSKVITVEVTRRGRLNLHKFDAALQAKLEGYLVDLGILQAGQTLSAQEAPPEAGTVNQQPVYED</sequence>